<gene>
    <name evidence="1" type="ORF">ANN_08462</name>
</gene>
<sequence>MLRVERIPNLSAEQSDGITVFRISTMTSLMLHRCRTGSISLQSIAQTTTSTVVMIVIEPSSSFVPISLQHDVIVVHRSGLHKFTIRLSYVNTQSVCVLGVTHRRELHNFEHPECEGQVDDDHDQQTEDQQLRNLFSPTKCYFENDERDSKRSENDETRLERQIQLTQRARAAVSFVHLWNTLHVKHMEVVQLHTDWYCGYKCHAHRPGISEDNTERIWISFLRSPQKSLRRASHELQIPHTTTHKSFRKRLRW</sequence>
<reference evidence="1 2" key="1">
    <citation type="journal article" date="2022" name="Allergy">
        <title>Genome assembly and annotation of Periplaneta americana reveal a comprehensive cockroach allergen profile.</title>
        <authorList>
            <person name="Wang L."/>
            <person name="Xiong Q."/>
            <person name="Saelim N."/>
            <person name="Wang L."/>
            <person name="Nong W."/>
            <person name="Wan A.T."/>
            <person name="Shi M."/>
            <person name="Liu X."/>
            <person name="Cao Q."/>
            <person name="Hui J.H.L."/>
            <person name="Sookrung N."/>
            <person name="Leung T.F."/>
            <person name="Tungtrongchitr A."/>
            <person name="Tsui S.K.W."/>
        </authorList>
    </citation>
    <scope>NUCLEOTIDE SEQUENCE [LARGE SCALE GENOMIC DNA]</scope>
    <source>
        <strain evidence="1">PWHHKU_190912</strain>
    </source>
</reference>
<name>A0ABQ8T1I3_PERAM</name>
<keyword evidence="2" id="KW-1185">Reference proteome</keyword>
<organism evidence="1 2">
    <name type="scientific">Periplaneta americana</name>
    <name type="common">American cockroach</name>
    <name type="synonym">Blatta americana</name>
    <dbReference type="NCBI Taxonomy" id="6978"/>
    <lineage>
        <taxon>Eukaryota</taxon>
        <taxon>Metazoa</taxon>
        <taxon>Ecdysozoa</taxon>
        <taxon>Arthropoda</taxon>
        <taxon>Hexapoda</taxon>
        <taxon>Insecta</taxon>
        <taxon>Pterygota</taxon>
        <taxon>Neoptera</taxon>
        <taxon>Polyneoptera</taxon>
        <taxon>Dictyoptera</taxon>
        <taxon>Blattodea</taxon>
        <taxon>Blattoidea</taxon>
        <taxon>Blattidae</taxon>
        <taxon>Blattinae</taxon>
        <taxon>Periplaneta</taxon>
    </lineage>
</organism>
<dbReference type="EMBL" id="JAJSOF020000017">
    <property type="protein sequence ID" value="KAJ4440323.1"/>
    <property type="molecule type" value="Genomic_DNA"/>
</dbReference>
<dbReference type="Proteomes" id="UP001148838">
    <property type="component" value="Unassembled WGS sequence"/>
</dbReference>
<evidence type="ECO:0000313" key="1">
    <source>
        <dbReference type="EMBL" id="KAJ4440323.1"/>
    </source>
</evidence>
<protein>
    <submittedName>
        <fullName evidence="1">Uncharacterized protein</fullName>
    </submittedName>
</protein>
<accession>A0ABQ8T1I3</accession>
<proteinExistence type="predicted"/>
<evidence type="ECO:0000313" key="2">
    <source>
        <dbReference type="Proteomes" id="UP001148838"/>
    </source>
</evidence>
<comment type="caution">
    <text evidence="1">The sequence shown here is derived from an EMBL/GenBank/DDBJ whole genome shotgun (WGS) entry which is preliminary data.</text>
</comment>